<dbReference type="InterPro" id="IPR011197">
    <property type="entry name" value="UCP012318"/>
</dbReference>
<organism evidence="1 2">
    <name type="scientific">Parvibaculum lavamentivorans (strain DS-1 / DSM 13023 / NCIMB 13966)</name>
    <dbReference type="NCBI Taxonomy" id="402881"/>
    <lineage>
        <taxon>Bacteria</taxon>
        <taxon>Pseudomonadati</taxon>
        <taxon>Pseudomonadota</taxon>
        <taxon>Alphaproteobacteria</taxon>
        <taxon>Hyphomicrobiales</taxon>
        <taxon>Parvibaculaceae</taxon>
        <taxon>Parvibaculum</taxon>
    </lineage>
</organism>
<reference evidence="1 2" key="1">
    <citation type="journal article" date="2011" name="Stand. Genomic Sci.">
        <title>Complete genome sequence of Parvibaculum lavamentivorans type strain (DS-1(T)).</title>
        <authorList>
            <person name="Schleheck D."/>
            <person name="Weiss M."/>
            <person name="Pitluck S."/>
            <person name="Bruce D."/>
            <person name="Land M.L."/>
            <person name="Han S."/>
            <person name="Saunders E."/>
            <person name="Tapia R."/>
            <person name="Detter C."/>
            <person name="Brettin T."/>
            <person name="Han J."/>
            <person name="Woyke T."/>
            <person name="Goodwin L."/>
            <person name="Pennacchio L."/>
            <person name="Nolan M."/>
            <person name="Cook A.M."/>
            <person name="Kjelleberg S."/>
            <person name="Thomas T."/>
        </authorList>
    </citation>
    <scope>NUCLEOTIDE SEQUENCE [LARGE SCALE GENOMIC DNA]</scope>
    <source>
        <strain evidence="2">DS-1 / DSM 13023 / NCIMB 13966</strain>
    </source>
</reference>
<sequence>MINLPNRSGSLAEAALSVLLCADADEKAHRARSVAALWRDGFLTIPCDGSMPDRPNRPGRPELLLPRDMPRRSFKGARGRIALLHSLAHIELNAIDLAFDMAGRFAAMDLPRAFFDDWVSVGDDEARHFSMLQTRLAALGASYGDLPAHDGLWQAAEETSHDLLARLAIVPMVLEARGLDVTPGMIARLKLAGDTESAGILETIYTDEQNHVRAGARWFAFLCQERGLGPEETFHRLVREHFKGLLKPPFNEEARSNAGLSQNFYMPLVNR</sequence>
<dbReference type="AlphaFoldDB" id="A7HY93"/>
<evidence type="ECO:0000313" key="1">
    <source>
        <dbReference type="EMBL" id="ABS64876.1"/>
    </source>
</evidence>
<dbReference type="EMBL" id="CP000774">
    <property type="protein sequence ID" value="ABS64876.1"/>
    <property type="molecule type" value="Genomic_DNA"/>
</dbReference>
<evidence type="ECO:0000313" key="2">
    <source>
        <dbReference type="Proteomes" id="UP000006377"/>
    </source>
</evidence>
<dbReference type="InterPro" id="IPR007402">
    <property type="entry name" value="DUF455"/>
</dbReference>
<protein>
    <recommendedName>
        <fullName evidence="3">Rhamnosyltransferase</fullName>
    </recommendedName>
</protein>
<dbReference type="KEGG" id="pla:Plav_3271"/>
<dbReference type="HOGENOM" id="CLU_035354_0_1_5"/>
<proteinExistence type="predicted"/>
<dbReference type="Pfam" id="PF04305">
    <property type="entry name" value="DUF455"/>
    <property type="match status" value="1"/>
</dbReference>
<dbReference type="STRING" id="402881.Plav_3271"/>
<dbReference type="InterPro" id="IPR009078">
    <property type="entry name" value="Ferritin-like_SF"/>
</dbReference>
<name>A7HY93_PARL1</name>
<dbReference type="PANTHER" id="PTHR42782:SF4">
    <property type="entry name" value="DUF455 DOMAIN-CONTAINING PROTEIN"/>
    <property type="match status" value="1"/>
</dbReference>
<dbReference type="PIRSF" id="PIRSF012318">
    <property type="entry name" value="UCP012318"/>
    <property type="match status" value="1"/>
</dbReference>
<evidence type="ECO:0008006" key="3">
    <source>
        <dbReference type="Google" id="ProtNLM"/>
    </source>
</evidence>
<dbReference type="eggNOG" id="COG2833">
    <property type="taxonomic scope" value="Bacteria"/>
</dbReference>
<dbReference type="SUPFAM" id="SSF47240">
    <property type="entry name" value="Ferritin-like"/>
    <property type="match status" value="1"/>
</dbReference>
<dbReference type="RefSeq" id="WP_012112204.1">
    <property type="nucleotide sequence ID" value="NC_009719.1"/>
</dbReference>
<dbReference type="Proteomes" id="UP000006377">
    <property type="component" value="Chromosome"/>
</dbReference>
<gene>
    <name evidence="1" type="ordered locus">Plav_3271</name>
</gene>
<dbReference type="CDD" id="cd00657">
    <property type="entry name" value="Ferritin_like"/>
    <property type="match status" value="1"/>
</dbReference>
<keyword evidence="2" id="KW-1185">Reference proteome</keyword>
<dbReference type="OrthoDB" id="9778629at2"/>
<dbReference type="PANTHER" id="PTHR42782">
    <property type="entry name" value="SI:CH73-314G15.3"/>
    <property type="match status" value="1"/>
</dbReference>
<accession>A7HY93</accession>